<dbReference type="OrthoDB" id="10253408at2759"/>
<evidence type="ECO:0000313" key="3">
    <source>
        <dbReference type="Ensembl" id="ENSP00000503860.1"/>
    </source>
</evidence>
<evidence type="ECO:0007829" key="5">
    <source>
        <dbReference type="PeptideAtlas" id="A0A7I2V4H2"/>
    </source>
</evidence>
<dbReference type="EMBL" id="AC011944">
    <property type="status" value="NOT_ANNOTATED_CDS"/>
    <property type="molecule type" value="Genomic_DNA"/>
</dbReference>
<dbReference type="AlphaFoldDB" id="A0A7I2V4H2"/>
<name>A0A7I2V4H2_HUMAN</name>
<dbReference type="Gene3D" id="3.90.70.10">
    <property type="entry name" value="Cysteine proteinases"/>
    <property type="match status" value="1"/>
</dbReference>
<reference evidence="3" key="4">
    <citation type="submission" date="2025-08" db="UniProtKB">
        <authorList>
            <consortium name="Ensembl"/>
        </authorList>
    </citation>
    <scope>IDENTIFICATION</scope>
</reference>
<dbReference type="Bgee" id="ENSG00000103811">
    <property type="expression patterns" value="Expressed in cranial nerve II and 201 other cell types or tissues"/>
</dbReference>
<feature type="chain" id="PRO_5029798518" evidence="1">
    <location>
        <begin position="23"/>
        <end position="138"/>
    </location>
</feature>
<dbReference type="GeneTree" id="ENSGT00940000160227"/>
<evidence type="ECO:0007829" key="6">
    <source>
        <dbReference type="ProteomicsDB" id="A0A7I2V4H2"/>
    </source>
</evidence>
<evidence type="ECO:0000256" key="1">
    <source>
        <dbReference type="SAM" id="SignalP"/>
    </source>
</evidence>
<dbReference type="SMR" id="A0A7I2V4H2"/>
<evidence type="ECO:0000259" key="2">
    <source>
        <dbReference type="SMART" id="SM00848"/>
    </source>
</evidence>
<dbReference type="InterPro" id="IPR013201">
    <property type="entry name" value="Prot_inhib_I29"/>
</dbReference>
<dbReference type="OpenTargets" id="ENSG00000103811"/>
<reference evidence="3" key="5">
    <citation type="submission" date="2025-09" db="UniProtKB">
        <authorList>
            <consortium name="Ensembl"/>
        </authorList>
    </citation>
    <scope>IDENTIFICATION</scope>
</reference>
<dbReference type="InterPro" id="IPR038765">
    <property type="entry name" value="Papain-like_cys_pep_sf"/>
</dbReference>
<protein>
    <submittedName>
        <fullName evidence="3">Cathepsin H</fullName>
    </submittedName>
</protein>
<accession>A0A7I2V4H2</accession>
<proteinExistence type="evidence at protein level"/>
<feature type="domain" description="Cathepsin propeptide inhibitor" evidence="2">
    <location>
        <begin position="35"/>
        <end position="75"/>
    </location>
</feature>
<sequence length="138" mass="15685">MWATLPLLCAGAWLLGVPVCGAAELCVNSLEKFHFKSWMSKHRKTYSTEEYHHRLQTFASNWRKINAHNNGNHTFKNCGSAVTLCVMWDRKFGTKPVPLWVVVKFTRDSVEAPAPFLPSEGPAWKPSGTEPIFRHELC</sequence>
<dbReference type="Proteomes" id="UP000005640">
    <property type="component" value="Chromosome 15"/>
</dbReference>
<dbReference type="HGNC" id="HGNC:2535">
    <property type="gene designation" value="CTSH"/>
</dbReference>
<gene>
    <name evidence="3" type="primary">CTSH</name>
</gene>
<organism evidence="3 4">
    <name type="scientific">Homo sapiens</name>
    <name type="common">Human</name>
    <dbReference type="NCBI Taxonomy" id="9606"/>
    <lineage>
        <taxon>Eukaryota</taxon>
        <taxon>Metazoa</taxon>
        <taxon>Chordata</taxon>
        <taxon>Craniata</taxon>
        <taxon>Vertebrata</taxon>
        <taxon>Euteleostomi</taxon>
        <taxon>Mammalia</taxon>
        <taxon>Eutheria</taxon>
        <taxon>Euarchontoglires</taxon>
        <taxon>Primates</taxon>
        <taxon>Haplorrhini</taxon>
        <taxon>Catarrhini</taxon>
        <taxon>Hominidae</taxon>
        <taxon>Homo</taxon>
    </lineage>
</organism>
<dbReference type="Ensembl" id="ENST00000678281.1">
    <property type="protein sequence ID" value="ENSP00000503860.1"/>
    <property type="gene ID" value="ENSG00000103811.18"/>
</dbReference>
<keyword evidence="5 6" id="KW-1267">Proteomics identification</keyword>
<keyword evidence="1" id="KW-0732">Signal</keyword>
<dbReference type="SUPFAM" id="SSF54001">
    <property type="entry name" value="Cysteine proteinases"/>
    <property type="match status" value="1"/>
</dbReference>
<feature type="signal peptide" evidence="1">
    <location>
        <begin position="1"/>
        <end position="22"/>
    </location>
</feature>
<dbReference type="Ensembl" id="ENST00000678281.1">
    <property type="protein sequence ID" value="ENSP00000503860.1"/>
    <property type="gene ID" value="ENSG00000103811.19"/>
</dbReference>
<dbReference type="Pfam" id="PF08246">
    <property type="entry name" value="Inhibitor_I29"/>
    <property type="match status" value="1"/>
</dbReference>
<reference evidence="3 4" key="1">
    <citation type="journal article" date="2001" name="Nature">
        <title>Initial sequencing and analysis of the human genome.</title>
        <authorList>
            <consortium name="International Human Genome Sequencing Consortium"/>
            <person name="Lander E.S."/>
            <person name="Linton L.M."/>
            <person name="Birren B."/>
            <person name="Nusbaum C."/>
            <person name="Zody M.C."/>
            <person name="Baldwin J."/>
            <person name="Devon K."/>
            <person name="Dewar K."/>
            <person name="Doyle M."/>
            <person name="FitzHugh W."/>
            <person name="Funke R."/>
            <person name="Gage D."/>
            <person name="Harris K."/>
            <person name="Heaford A."/>
            <person name="Howland J."/>
            <person name="Kann L."/>
            <person name="Lehoczky J."/>
            <person name="LeVine R."/>
            <person name="McEwan P."/>
            <person name="McKernan K."/>
            <person name="Meldrim J."/>
            <person name="Mesirov J.P."/>
            <person name="Miranda C."/>
            <person name="Morris W."/>
            <person name="Naylor J."/>
            <person name="Raymond C."/>
            <person name="Rosetti M."/>
            <person name="Santos R."/>
            <person name="Sheridan A."/>
            <person name="Sougnez C."/>
            <person name="Stange-Thomann N."/>
            <person name="Stojanovic N."/>
            <person name="Subramanian A."/>
            <person name="Wyman D."/>
            <person name="Rogers J."/>
            <person name="Sulston J."/>
            <person name="Ainscough R."/>
            <person name="Beck S."/>
            <person name="Bentley D."/>
            <person name="Burton J."/>
            <person name="Clee C."/>
            <person name="Carter N."/>
            <person name="Coulson A."/>
            <person name="Deadman R."/>
            <person name="Deloukas P."/>
            <person name="Dunham A."/>
            <person name="Dunham I."/>
            <person name="Durbin R."/>
            <person name="French L."/>
            <person name="Grafham D."/>
            <person name="Gregory S."/>
            <person name="Hubbard T."/>
            <person name="Humphray S."/>
            <person name="Hunt A."/>
            <person name="Jones M."/>
            <person name="Lloyd C."/>
            <person name="McMurray A."/>
            <person name="Matthews L."/>
            <person name="Mercer S."/>
            <person name="Milne S."/>
            <person name="Mullikin J.C."/>
            <person name="Mungall A."/>
            <person name="Plumb R."/>
            <person name="Ross M."/>
            <person name="Shownkeen R."/>
            <person name="Sims S."/>
            <person name="Waterston R.H."/>
            <person name="Wilson R.K."/>
            <person name="Hillier L.W."/>
            <person name="McPherson J.D."/>
            <person name="Marra M.A."/>
            <person name="Mardis E.R."/>
            <person name="Fulton L.A."/>
            <person name="Chinwalla A.T."/>
            <person name="Pepin K.H."/>
            <person name="Gish W.R."/>
            <person name="Chissoe S.L."/>
            <person name="Wendl M.C."/>
            <person name="Delehaunty K.D."/>
            <person name="Miner T.L."/>
            <person name="Delehaunty A."/>
            <person name="Kramer J.B."/>
            <person name="Cook L.L."/>
            <person name="Fulton R.S."/>
            <person name="Johnson D.L."/>
            <person name="Minx P.J."/>
            <person name="Clifton S.W."/>
            <person name="Hawkins T."/>
            <person name="Branscomb E."/>
            <person name="Predki P."/>
            <person name="Richardson P."/>
            <person name="Wenning S."/>
            <person name="Slezak T."/>
            <person name="Doggett N."/>
            <person name="Cheng J.F."/>
            <person name="Olsen A."/>
            <person name="Lucas S."/>
            <person name="Elkin C."/>
            <person name="Uberbacher E."/>
            <person name="Frazier M."/>
            <person name="Gibbs R.A."/>
            <person name="Muzny D.M."/>
            <person name="Scherer S.E."/>
            <person name="Bouck J.B."/>
            <person name="Sodergren E.J."/>
            <person name="Worley K.C."/>
            <person name="Rives C.M."/>
            <person name="Gorrell J.H."/>
            <person name="Metzker M.L."/>
            <person name="Naylor S.L."/>
            <person name="Kucherlapati R.S."/>
            <person name="Nelson D.L."/>
            <person name="Weinstock G.M."/>
            <person name="Sakaki Y."/>
            <person name="Fujiyama A."/>
            <person name="Hattori M."/>
            <person name="Yada T."/>
            <person name="Toyoda A."/>
            <person name="Itoh T."/>
            <person name="Kawagoe C."/>
            <person name="Watanabe H."/>
            <person name="Totoki Y."/>
            <person name="Taylor T."/>
            <person name="Weissenbach J."/>
            <person name="Heilig R."/>
            <person name="Saurin W."/>
            <person name="Artiguenave F."/>
            <person name="Brottier P."/>
            <person name="Bruls T."/>
            <person name="Pelletier E."/>
            <person name="Robert C."/>
            <person name="Wincker P."/>
            <person name="Smith D.R."/>
            <person name="Doucette-Stamm L."/>
            <person name="Rubenfield M."/>
            <person name="Weinstock K."/>
            <person name="Lee H.M."/>
            <person name="Dubois J."/>
            <person name="Rosenthal A."/>
            <person name="Platzer M."/>
            <person name="Nyakatura G."/>
            <person name="Taudien S."/>
            <person name="Rump A."/>
            <person name="Yang H."/>
            <person name="Yu J."/>
            <person name="Wang J."/>
            <person name="Huang G."/>
            <person name="Gu J."/>
            <person name="Hood L."/>
            <person name="Rowen L."/>
            <person name="Madan A."/>
            <person name="Qin S."/>
            <person name="Davis R.W."/>
            <person name="Federspiel N.A."/>
            <person name="Abola A.P."/>
            <person name="Proctor M.J."/>
            <person name="Myers R.M."/>
            <person name="Schmutz J."/>
            <person name="Dickson M."/>
            <person name="Grimwood J."/>
            <person name="Cox D.R."/>
            <person name="Olson M.V."/>
            <person name="Kaul R."/>
            <person name="Raymond C."/>
            <person name="Shimizu N."/>
            <person name="Kawasaki K."/>
            <person name="Minoshima S."/>
            <person name="Evans G.A."/>
            <person name="Athanasiou M."/>
            <person name="Schultz R."/>
            <person name="Roe B.A."/>
            <person name="Chen F."/>
            <person name="Pan H."/>
            <person name="Ramser J."/>
            <person name="Lehrach H."/>
            <person name="Reinhardt R."/>
            <person name="McCombie W.R."/>
            <person name="de la Bastide M."/>
            <person name="Dedhia N."/>
            <person name="Blocker H."/>
            <person name="Hornischer K."/>
            <person name="Nordsiek G."/>
            <person name="Agarwala R."/>
            <person name="Aravind L."/>
            <person name="Bailey J.A."/>
            <person name="Bateman A."/>
            <person name="Batzoglou S."/>
            <person name="Birney E."/>
            <person name="Bork P."/>
            <person name="Brown D.G."/>
            <person name="Burge C.B."/>
            <person name="Cerutti L."/>
            <person name="Chen H.C."/>
            <person name="Church D."/>
            <person name="Clamp M."/>
            <person name="Copley R.R."/>
            <person name="Doerks T."/>
            <person name="Eddy S.R."/>
            <person name="Eichler E.E."/>
            <person name="Furey T.S."/>
            <person name="Galagan J."/>
            <person name="Gilbert J.G."/>
            <person name="Harmon C."/>
            <person name="Hayashizaki Y."/>
            <person name="Haussler D."/>
            <person name="Hermjakob H."/>
            <person name="Hokamp K."/>
            <person name="Jang W."/>
            <person name="Johnson L.S."/>
            <person name="Jones T.A."/>
            <person name="Kasif S."/>
            <person name="Kaspryzk A."/>
            <person name="Kennedy S."/>
            <person name="Kent W.J."/>
            <person name="Kitts P."/>
            <person name="Koonin E.V."/>
            <person name="Korf I."/>
            <person name="Kulp D."/>
            <person name="Lancet D."/>
            <person name="Lowe T.M."/>
            <person name="McLysaght A."/>
            <person name="Mikkelsen T."/>
            <person name="Moran J.V."/>
            <person name="Mulder N."/>
            <person name="Pollara V.J."/>
            <person name="Ponting C.P."/>
            <person name="Schuler G."/>
            <person name="Schultz J."/>
            <person name="Slater G."/>
            <person name="Smit A.F."/>
            <person name="Stupka E."/>
            <person name="Szustakowski J."/>
            <person name="Thierry-Mieg D."/>
            <person name="Thierry-Mieg J."/>
            <person name="Wagner L."/>
            <person name="Wallis J."/>
            <person name="Wheeler R."/>
            <person name="Williams A."/>
            <person name="Wolf Y.I."/>
            <person name="Wolfe K.H."/>
            <person name="Yang S.P."/>
            <person name="Yeh R.F."/>
            <person name="Collins F."/>
            <person name="Guyer M.S."/>
            <person name="Peterson J."/>
            <person name="Felsenfeld A."/>
            <person name="Wetterstrand K.A."/>
            <person name="Patrinos A."/>
            <person name="Morgan M.J."/>
            <person name="de Jong P."/>
            <person name="Catanese J.J."/>
            <person name="Osoegawa K."/>
            <person name="Shizuya H."/>
            <person name="Choi S."/>
            <person name="Chen Y.J."/>
        </authorList>
    </citation>
    <scope>NUCLEOTIDE SEQUENCE [LARGE SCALE GENOMIC DNA]</scope>
</reference>
<evidence type="ECO:0000313" key="4">
    <source>
        <dbReference type="Proteomes" id="UP000005640"/>
    </source>
</evidence>
<dbReference type="SMART" id="SM00848">
    <property type="entry name" value="Inhibitor_I29"/>
    <property type="match status" value="1"/>
</dbReference>
<reference evidence="3 4" key="2">
    <citation type="journal article" date="2004" name="Nature">
        <title>Finishing the euchromatic sequence of the human genome.</title>
        <authorList>
            <consortium name="International Human Genome Sequencing Consortium"/>
        </authorList>
    </citation>
    <scope>NUCLEOTIDE SEQUENCE [LARGE SCALE GENOMIC DNA]</scope>
</reference>
<reference evidence="3 4" key="3">
    <citation type="journal article" date="2006" name="Nature">
        <title>Analysis of the DNA sequence and duplication history of human chromosome 15.</title>
        <authorList>
            <person name="Zody M.C."/>
            <person name="Garber M."/>
            <person name="Sharpe T."/>
            <person name="Young S.K."/>
            <person name="Rowen L."/>
            <person name="O'Neill K."/>
            <person name="Whittaker C.A."/>
            <person name="Kamal M."/>
            <person name="Chang J.L."/>
            <person name="Cuomo C.A."/>
            <person name="Dewar K."/>
            <person name="FitzGerald M.G."/>
            <person name="Kodira C.D."/>
            <person name="Madan A."/>
            <person name="Qin S."/>
            <person name="Yang X."/>
            <person name="Abbasi N."/>
            <person name="Abouelleil A."/>
            <person name="Arachchi H.M."/>
            <person name="Baradarani L."/>
            <person name="Birditt B."/>
            <person name="Bloom S."/>
            <person name="Bloom T."/>
            <person name="Borowsky M.L."/>
            <person name="Burke J."/>
            <person name="Butler J."/>
            <person name="Cook A."/>
            <person name="DeArellano K."/>
            <person name="DeCaprio D."/>
            <person name="Dorris L.III."/>
            <person name="Dors M."/>
            <person name="Eichler E.E."/>
            <person name="Engels R."/>
            <person name="Fahey J."/>
            <person name="Fleetwood P."/>
            <person name="Friedman C."/>
            <person name="Gearin G."/>
            <person name="Hall J.L."/>
            <person name="Hensley G."/>
            <person name="Johnson E."/>
            <person name="Jones C."/>
            <person name="Kamat A."/>
            <person name="Kaur A."/>
            <person name="Locke D.P."/>
            <person name="Madan A."/>
            <person name="Munson G."/>
            <person name="Jaffe D.B."/>
            <person name="Lui A."/>
            <person name="Macdonald P."/>
            <person name="Mauceli E."/>
            <person name="Naylor J.W."/>
            <person name="Nesbitt R."/>
            <person name="Nicol R."/>
            <person name="O'Leary S.B."/>
            <person name="Ratcliffe A."/>
            <person name="Rounsley S."/>
            <person name="She X."/>
            <person name="Sneddon K.M."/>
            <person name="Stewart S."/>
            <person name="Sougnez C."/>
            <person name="Stone S.M."/>
            <person name="Topham K."/>
            <person name="Vincent D."/>
            <person name="Wang S."/>
            <person name="Zimmer A.R."/>
            <person name="Birren B.W."/>
            <person name="Hood L."/>
            <person name="Lander E.S."/>
            <person name="Nusbaum C."/>
        </authorList>
    </citation>
    <scope>NUCLEOTIDE SEQUENCE [LARGE SCALE GENOMIC DNA]</scope>
</reference>
<keyword evidence="4" id="KW-1185">Reference proteome</keyword>